<gene>
    <name evidence="2" type="ORF">GCM10009759_55400</name>
</gene>
<evidence type="ECO:0000313" key="3">
    <source>
        <dbReference type="Proteomes" id="UP001500897"/>
    </source>
</evidence>
<keyword evidence="3" id="KW-1185">Reference proteome</keyword>
<accession>A0ABN2XJ01</accession>
<dbReference type="Proteomes" id="UP001500897">
    <property type="component" value="Unassembled WGS sequence"/>
</dbReference>
<evidence type="ECO:0000256" key="1">
    <source>
        <dbReference type="SAM" id="MobiDB-lite"/>
    </source>
</evidence>
<reference evidence="2 3" key="1">
    <citation type="journal article" date="2019" name="Int. J. Syst. Evol. Microbiol.">
        <title>The Global Catalogue of Microorganisms (GCM) 10K type strain sequencing project: providing services to taxonomists for standard genome sequencing and annotation.</title>
        <authorList>
            <consortium name="The Broad Institute Genomics Platform"/>
            <consortium name="The Broad Institute Genome Sequencing Center for Infectious Disease"/>
            <person name="Wu L."/>
            <person name="Ma J."/>
        </authorList>
    </citation>
    <scope>NUCLEOTIDE SEQUENCE [LARGE SCALE GENOMIC DNA]</scope>
    <source>
        <strain evidence="2 3">JCM 14559</strain>
    </source>
</reference>
<comment type="caution">
    <text evidence="2">The sequence shown here is derived from an EMBL/GenBank/DDBJ whole genome shotgun (WGS) entry which is preliminary data.</text>
</comment>
<organism evidence="2 3">
    <name type="scientific">Kitasatospora saccharophila</name>
    <dbReference type="NCBI Taxonomy" id="407973"/>
    <lineage>
        <taxon>Bacteria</taxon>
        <taxon>Bacillati</taxon>
        <taxon>Actinomycetota</taxon>
        <taxon>Actinomycetes</taxon>
        <taxon>Kitasatosporales</taxon>
        <taxon>Streptomycetaceae</taxon>
        <taxon>Kitasatospora</taxon>
    </lineage>
</organism>
<name>A0ABN2XJ01_9ACTN</name>
<feature type="compositionally biased region" description="Basic residues" evidence="1">
    <location>
        <begin position="62"/>
        <end position="76"/>
    </location>
</feature>
<sequence length="76" mass="8563">MDPIIARWDRTEIPPTTATDNTILCCLADDGTPIALILSPDERRRLARELTTPAPGLPRHLPGGRRTVHRRRLTTR</sequence>
<dbReference type="EMBL" id="BAAANS010000043">
    <property type="protein sequence ID" value="GAA2112552.1"/>
    <property type="molecule type" value="Genomic_DNA"/>
</dbReference>
<protein>
    <submittedName>
        <fullName evidence="2">Uncharacterized protein</fullName>
    </submittedName>
</protein>
<dbReference type="RefSeq" id="WP_344555760.1">
    <property type="nucleotide sequence ID" value="NZ_BAAANS010000043.1"/>
</dbReference>
<evidence type="ECO:0000313" key="2">
    <source>
        <dbReference type="EMBL" id="GAA2112552.1"/>
    </source>
</evidence>
<feature type="region of interest" description="Disordered" evidence="1">
    <location>
        <begin position="50"/>
        <end position="76"/>
    </location>
</feature>
<proteinExistence type="predicted"/>